<gene>
    <name evidence="1" type="ORF">LDAN0321_LOCUS7266</name>
</gene>
<organism evidence="1">
    <name type="scientific">Leptocylindrus danicus</name>
    <dbReference type="NCBI Taxonomy" id="163516"/>
    <lineage>
        <taxon>Eukaryota</taxon>
        <taxon>Sar</taxon>
        <taxon>Stramenopiles</taxon>
        <taxon>Ochrophyta</taxon>
        <taxon>Bacillariophyta</taxon>
        <taxon>Coscinodiscophyceae</taxon>
        <taxon>Chaetocerotophycidae</taxon>
        <taxon>Leptocylindrales</taxon>
        <taxon>Leptocylindraceae</taxon>
        <taxon>Leptocylindrus</taxon>
    </lineage>
</organism>
<sequence>MDEISTIDALILFKPSIARIKDEEGQYPLYHAIQNGLDWAKGFNTIIEAVPESISYPSRSTGLYPFMHAAEESLSNDLPLVVSYCLLKADPDLVKVGIVRETTKTKRRQLLIKNEDDDLKQDGDKSKRSRTIHP</sequence>
<evidence type="ECO:0000313" key="1">
    <source>
        <dbReference type="EMBL" id="CAD9570635.1"/>
    </source>
</evidence>
<protein>
    <submittedName>
        <fullName evidence="1">Uncharacterized protein</fullName>
    </submittedName>
</protein>
<name>A0A7S2P1L7_9STRA</name>
<dbReference type="EMBL" id="HBGY01011459">
    <property type="protein sequence ID" value="CAD9570635.1"/>
    <property type="molecule type" value="Transcribed_RNA"/>
</dbReference>
<reference evidence="1" key="1">
    <citation type="submission" date="2021-01" db="EMBL/GenBank/DDBJ databases">
        <authorList>
            <person name="Corre E."/>
            <person name="Pelletier E."/>
            <person name="Niang G."/>
            <person name="Scheremetjew M."/>
            <person name="Finn R."/>
            <person name="Kale V."/>
            <person name="Holt S."/>
            <person name="Cochrane G."/>
            <person name="Meng A."/>
            <person name="Brown T."/>
            <person name="Cohen L."/>
        </authorList>
    </citation>
    <scope>NUCLEOTIDE SEQUENCE</scope>
    <source>
        <strain evidence="1">B650</strain>
    </source>
</reference>
<proteinExistence type="predicted"/>
<dbReference type="AlphaFoldDB" id="A0A7S2P1L7"/>
<accession>A0A7S2P1L7</accession>